<sequence length="560" mass="61010">MKASRPQLTRIKSRVLIALAAASVVTLLHLFAMTWRADAWMYDTLAPAPVADDRILVVAIDEKSLAELGRWPWSRRTHADLVTRLNKAGVRGIAMDILLSEPALFDPEGDALLAQALNKSGKVVLPVYAEAERLNGPSVELMPIPEFAASAASLGHVDMALDSDGVARSMFLRAGLGSPHWPSLALALSQIGNDDPNPSAELPGRRDADLQEASPHRWVRDYQVLVPYIDPPNGFHSVSYVDVVKGRVPGSLLRGRWVLVGVTAAGMGDELATPGWYAAEPRLSGVDYQANALNMLIRHEAVVPLSMAAQIGLSILLVIVPLLLFGLPGLYQLWRPILLGLLAVPLLSWLLLRFGHVWYPPMSALLVLGLGASMRILRMLRRTRQQAQSDPLTGLANRIKFDEYLEQELRLSRRNGQPLSLLLLDVDHFKKLNDGLGHPAGDEVLRELSTILRGRARRPRDLVARLGGDEFAVLLPETTPQAAAAIATTIHVDLANLSSRCGNHVPLPPFTASIGIHTSQSAEETAADVFELADNALYRAKQAGRNRSFSHTGERGFAQG</sequence>
<evidence type="ECO:0000259" key="3">
    <source>
        <dbReference type="PROSITE" id="PS50887"/>
    </source>
</evidence>
<evidence type="ECO:0000256" key="1">
    <source>
        <dbReference type="ARBA" id="ARBA00012528"/>
    </source>
</evidence>
<dbReference type="InterPro" id="IPR050469">
    <property type="entry name" value="Diguanylate_Cyclase"/>
</dbReference>
<comment type="caution">
    <text evidence="4">The sequence shown here is derived from an EMBL/GenBank/DDBJ whole genome shotgun (WGS) entry which is preliminary data.</text>
</comment>
<keyword evidence="2" id="KW-1133">Transmembrane helix</keyword>
<dbReference type="SMART" id="SM01080">
    <property type="entry name" value="CHASE2"/>
    <property type="match status" value="1"/>
</dbReference>
<feature type="transmembrane region" description="Helical" evidence="2">
    <location>
        <begin position="333"/>
        <end position="352"/>
    </location>
</feature>
<evidence type="ECO:0000313" key="5">
    <source>
        <dbReference type="Proteomes" id="UP001254759"/>
    </source>
</evidence>
<dbReference type="EMBL" id="JAVDTT010000001">
    <property type="protein sequence ID" value="MDR6840147.1"/>
    <property type="molecule type" value="Genomic_DNA"/>
</dbReference>
<keyword evidence="2" id="KW-0472">Membrane</keyword>
<dbReference type="Gene3D" id="3.30.70.270">
    <property type="match status" value="1"/>
</dbReference>
<keyword evidence="5" id="KW-1185">Reference proteome</keyword>
<reference evidence="4 5" key="1">
    <citation type="submission" date="2023-07" db="EMBL/GenBank/DDBJ databases">
        <title>Sorghum-associated microbial communities from plants grown in Nebraska, USA.</title>
        <authorList>
            <person name="Schachtman D."/>
        </authorList>
    </citation>
    <scope>NUCLEOTIDE SEQUENCE [LARGE SCALE GENOMIC DNA]</scope>
    <source>
        <strain evidence="4 5">BE107</strain>
    </source>
</reference>
<dbReference type="EC" id="2.7.7.65" evidence="1"/>
<feature type="transmembrane region" description="Helical" evidence="2">
    <location>
        <begin position="358"/>
        <end position="377"/>
    </location>
</feature>
<evidence type="ECO:0000313" key="4">
    <source>
        <dbReference type="EMBL" id="MDR6840147.1"/>
    </source>
</evidence>
<dbReference type="Pfam" id="PF05226">
    <property type="entry name" value="CHASE2"/>
    <property type="match status" value="1"/>
</dbReference>
<keyword evidence="2" id="KW-0812">Transmembrane</keyword>
<dbReference type="InterPro" id="IPR000160">
    <property type="entry name" value="GGDEF_dom"/>
</dbReference>
<dbReference type="NCBIfam" id="TIGR00254">
    <property type="entry name" value="GGDEF"/>
    <property type="match status" value="1"/>
</dbReference>
<dbReference type="InterPro" id="IPR043128">
    <property type="entry name" value="Rev_trsase/Diguanyl_cyclase"/>
</dbReference>
<dbReference type="Pfam" id="PF00990">
    <property type="entry name" value="GGDEF"/>
    <property type="match status" value="1"/>
</dbReference>
<dbReference type="PROSITE" id="PS50887">
    <property type="entry name" value="GGDEF"/>
    <property type="match status" value="1"/>
</dbReference>
<accession>A0ABU1RNF5</accession>
<dbReference type="PANTHER" id="PTHR45138">
    <property type="entry name" value="REGULATORY COMPONENTS OF SENSORY TRANSDUCTION SYSTEM"/>
    <property type="match status" value="1"/>
</dbReference>
<feature type="domain" description="GGDEF" evidence="3">
    <location>
        <begin position="417"/>
        <end position="553"/>
    </location>
</feature>
<dbReference type="RefSeq" id="WP_310089971.1">
    <property type="nucleotide sequence ID" value="NZ_JAVDTT010000001.1"/>
</dbReference>
<proteinExistence type="predicted"/>
<organism evidence="4 5">
    <name type="scientific">Pseudoxanthomonas sacheonensis</name>
    <dbReference type="NCBI Taxonomy" id="443615"/>
    <lineage>
        <taxon>Bacteria</taxon>
        <taxon>Pseudomonadati</taxon>
        <taxon>Pseudomonadota</taxon>
        <taxon>Gammaproteobacteria</taxon>
        <taxon>Lysobacterales</taxon>
        <taxon>Lysobacteraceae</taxon>
        <taxon>Pseudoxanthomonas</taxon>
    </lineage>
</organism>
<name>A0ABU1RNF5_9GAMM</name>
<dbReference type="CDD" id="cd01949">
    <property type="entry name" value="GGDEF"/>
    <property type="match status" value="1"/>
</dbReference>
<protein>
    <recommendedName>
        <fullName evidence="1">diguanylate cyclase</fullName>
        <ecNumber evidence="1">2.7.7.65</ecNumber>
    </recommendedName>
</protein>
<dbReference type="InterPro" id="IPR007890">
    <property type="entry name" value="CHASE2"/>
</dbReference>
<dbReference type="SMART" id="SM00267">
    <property type="entry name" value="GGDEF"/>
    <property type="match status" value="1"/>
</dbReference>
<feature type="transmembrane region" description="Helical" evidence="2">
    <location>
        <begin position="301"/>
        <end position="326"/>
    </location>
</feature>
<evidence type="ECO:0000256" key="2">
    <source>
        <dbReference type="SAM" id="Phobius"/>
    </source>
</evidence>
<dbReference type="SUPFAM" id="SSF55073">
    <property type="entry name" value="Nucleotide cyclase"/>
    <property type="match status" value="1"/>
</dbReference>
<gene>
    <name evidence="4" type="ORF">J2W94_000411</name>
</gene>
<dbReference type="InterPro" id="IPR029787">
    <property type="entry name" value="Nucleotide_cyclase"/>
</dbReference>
<dbReference type="PANTHER" id="PTHR45138:SF24">
    <property type="entry name" value="DIGUANYLATE CYCLASE DGCC-RELATED"/>
    <property type="match status" value="1"/>
</dbReference>
<dbReference type="Proteomes" id="UP001254759">
    <property type="component" value="Unassembled WGS sequence"/>
</dbReference>